<dbReference type="GO" id="GO:0005524">
    <property type="term" value="F:ATP binding"/>
    <property type="evidence" value="ECO:0007669"/>
    <property type="project" value="TreeGrafter"/>
</dbReference>
<dbReference type="GO" id="GO:0016887">
    <property type="term" value="F:ATP hydrolysis activity"/>
    <property type="evidence" value="ECO:0007669"/>
    <property type="project" value="TreeGrafter"/>
</dbReference>
<dbReference type="Gene3D" id="3.40.50.300">
    <property type="entry name" value="P-loop containing nucleotide triphosphate hydrolases"/>
    <property type="match status" value="1"/>
</dbReference>
<reference evidence="3" key="1">
    <citation type="journal article" date="2013" name="Nature">
        <title>Pan genome of the phytoplankton Emiliania underpins its global distribution.</title>
        <authorList>
            <person name="Read B.A."/>
            <person name="Kegel J."/>
            <person name="Klute M.J."/>
            <person name="Kuo A."/>
            <person name="Lefebvre S.C."/>
            <person name="Maumus F."/>
            <person name="Mayer C."/>
            <person name="Miller J."/>
            <person name="Monier A."/>
            <person name="Salamov A."/>
            <person name="Young J."/>
            <person name="Aguilar M."/>
            <person name="Claverie J.M."/>
            <person name="Frickenhaus S."/>
            <person name="Gonzalez K."/>
            <person name="Herman E.K."/>
            <person name="Lin Y.C."/>
            <person name="Napier J."/>
            <person name="Ogata H."/>
            <person name="Sarno A.F."/>
            <person name="Shmutz J."/>
            <person name="Schroeder D."/>
            <person name="de Vargas C."/>
            <person name="Verret F."/>
            <person name="von Dassow P."/>
            <person name="Valentin K."/>
            <person name="Van de Peer Y."/>
            <person name="Wheeler G."/>
            <person name="Dacks J.B."/>
            <person name="Delwiche C.F."/>
            <person name="Dyhrman S.T."/>
            <person name="Glockner G."/>
            <person name="John U."/>
            <person name="Richards T."/>
            <person name="Worden A.Z."/>
            <person name="Zhang X."/>
            <person name="Grigoriev I.V."/>
            <person name="Allen A.E."/>
            <person name="Bidle K."/>
            <person name="Borodovsky M."/>
            <person name="Bowler C."/>
            <person name="Brownlee C."/>
            <person name="Cock J.M."/>
            <person name="Elias M."/>
            <person name="Gladyshev V.N."/>
            <person name="Groth M."/>
            <person name="Guda C."/>
            <person name="Hadaegh A."/>
            <person name="Iglesias-Rodriguez M.D."/>
            <person name="Jenkins J."/>
            <person name="Jones B.M."/>
            <person name="Lawson T."/>
            <person name="Leese F."/>
            <person name="Lindquist E."/>
            <person name="Lobanov A."/>
            <person name="Lomsadze A."/>
            <person name="Malik S.B."/>
            <person name="Marsh M.E."/>
            <person name="Mackinder L."/>
            <person name="Mock T."/>
            <person name="Mueller-Roeber B."/>
            <person name="Pagarete A."/>
            <person name="Parker M."/>
            <person name="Probert I."/>
            <person name="Quesneville H."/>
            <person name="Raines C."/>
            <person name="Rensing S.A."/>
            <person name="Riano-Pachon D.M."/>
            <person name="Richier S."/>
            <person name="Rokitta S."/>
            <person name="Shiraiwa Y."/>
            <person name="Soanes D.M."/>
            <person name="van der Giezen M."/>
            <person name="Wahlund T.M."/>
            <person name="Williams B."/>
            <person name="Wilson W."/>
            <person name="Wolfe G."/>
            <person name="Wurch L.L."/>
        </authorList>
    </citation>
    <scope>NUCLEOTIDE SEQUENCE</scope>
</reference>
<dbReference type="PaxDb" id="2903-EOD12238"/>
<protein>
    <recommendedName>
        <fullName evidence="4">Elongation factor 3</fullName>
    </recommendedName>
</protein>
<evidence type="ECO:0000313" key="2">
    <source>
        <dbReference type="EnsemblProtists" id="EOD12238"/>
    </source>
</evidence>
<dbReference type="eggNOG" id="KOG0062">
    <property type="taxonomic scope" value="Eukaryota"/>
</dbReference>
<evidence type="ECO:0008006" key="4">
    <source>
        <dbReference type="Google" id="ProtNLM"/>
    </source>
</evidence>
<dbReference type="InterPro" id="IPR027417">
    <property type="entry name" value="P-loop_NTPase"/>
</dbReference>
<keyword evidence="3" id="KW-1185">Reference proteome</keyword>
<dbReference type="PANTHER" id="PTHR19211">
    <property type="entry name" value="ATP-BINDING TRANSPORT PROTEIN-RELATED"/>
    <property type="match status" value="1"/>
</dbReference>
<dbReference type="KEGG" id="ehx:EMIHUDRAFT_247572"/>
<name>A0A0D3ILV3_EMIH1</name>
<keyword evidence="1" id="KW-0677">Repeat</keyword>
<reference evidence="2" key="2">
    <citation type="submission" date="2024-10" db="UniProtKB">
        <authorList>
            <consortium name="EnsemblProtists"/>
        </authorList>
    </citation>
    <scope>IDENTIFICATION</scope>
</reference>
<dbReference type="GO" id="GO:0003746">
    <property type="term" value="F:translation elongation factor activity"/>
    <property type="evidence" value="ECO:0007669"/>
    <property type="project" value="TreeGrafter"/>
</dbReference>
<dbReference type="Proteomes" id="UP000013827">
    <property type="component" value="Unassembled WGS sequence"/>
</dbReference>
<evidence type="ECO:0000313" key="3">
    <source>
        <dbReference type="Proteomes" id="UP000013827"/>
    </source>
</evidence>
<dbReference type="EnsemblProtists" id="EOD12238">
    <property type="protein sequence ID" value="EOD12238"/>
    <property type="gene ID" value="EMIHUDRAFT_247572"/>
</dbReference>
<dbReference type="RefSeq" id="XP_005764667.1">
    <property type="nucleotide sequence ID" value="XM_005764610.1"/>
</dbReference>
<dbReference type="HOGENOM" id="CLU_109012_0_0_1"/>
<sequence>PTNFLDRDSLGALATAVKNYAGGCIIISHQREFYSALCPEVWSVVDGRCTVSGSEWMDAAEKARKKAEKEAAKNASLTKEDKFDAFGNKIEEKQALKKIPKSELKKLKKRVAEMRKAGQEVYTDEEVEKEGYEPIV</sequence>
<dbReference type="GeneID" id="17258385"/>
<accession>A0A0D3ILV3</accession>
<organism evidence="2 3">
    <name type="scientific">Emiliania huxleyi (strain CCMP1516)</name>
    <dbReference type="NCBI Taxonomy" id="280463"/>
    <lineage>
        <taxon>Eukaryota</taxon>
        <taxon>Haptista</taxon>
        <taxon>Haptophyta</taxon>
        <taxon>Prymnesiophyceae</taxon>
        <taxon>Isochrysidales</taxon>
        <taxon>Noelaerhabdaceae</taxon>
        <taxon>Emiliania</taxon>
    </lineage>
</organism>
<dbReference type="PANTHER" id="PTHR19211:SF5">
    <property type="entry name" value="ELONGATION FACTOR 3A-RELATED"/>
    <property type="match status" value="1"/>
</dbReference>
<dbReference type="InterPro" id="IPR050611">
    <property type="entry name" value="ABCF"/>
</dbReference>
<proteinExistence type="predicted"/>
<dbReference type="SUPFAM" id="SSF52540">
    <property type="entry name" value="P-loop containing nucleoside triphosphate hydrolases"/>
    <property type="match status" value="1"/>
</dbReference>
<evidence type="ECO:0000256" key="1">
    <source>
        <dbReference type="ARBA" id="ARBA00022737"/>
    </source>
</evidence>
<dbReference type="AlphaFoldDB" id="A0A0D3ILV3"/>
<dbReference type="STRING" id="2903.R1BQ67"/>